<gene>
    <name evidence="2" type="ORF">FJK96_20895</name>
</gene>
<accession>A0AB73U6G6</accession>
<dbReference type="RefSeq" id="WP_243452427.1">
    <property type="nucleotide sequence ID" value="NZ_CP041150.1"/>
</dbReference>
<dbReference type="EMBL" id="CP041150">
    <property type="protein sequence ID" value="QDF72371.1"/>
    <property type="molecule type" value="Genomic_DNA"/>
</dbReference>
<protein>
    <recommendedName>
        <fullName evidence="4">EamA family transporter</fullName>
    </recommendedName>
</protein>
<proteinExistence type="predicted"/>
<reference evidence="2 3" key="1">
    <citation type="submission" date="2019-06" db="EMBL/GenBank/DDBJ databases">
        <title>Whole geneome sequnce of Mycobacteroides chelonae M77 isolated from bovine milk from Meghalaya, India.</title>
        <authorList>
            <person name="Vise E."/>
            <person name="Das S."/>
            <person name="Garg A."/>
            <person name="Ghatak S."/>
            <person name="Shakuntala I."/>
            <person name="Milton A.A.P."/>
            <person name="Karam A."/>
            <person name="Sanjukta R."/>
            <person name="Puro K."/>
            <person name="Sen A."/>
        </authorList>
    </citation>
    <scope>NUCLEOTIDE SEQUENCE [LARGE SCALE GENOMIC DNA]</scope>
    <source>
        <strain evidence="2 3">M77</strain>
    </source>
</reference>
<feature type="transmembrane region" description="Helical" evidence="1">
    <location>
        <begin position="12"/>
        <end position="31"/>
    </location>
</feature>
<evidence type="ECO:0008006" key="4">
    <source>
        <dbReference type="Google" id="ProtNLM"/>
    </source>
</evidence>
<name>A0AB73U6G6_MYCCH</name>
<feature type="transmembrane region" description="Helical" evidence="1">
    <location>
        <begin position="68"/>
        <end position="92"/>
    </location>
</feature>
<keyword evidence="1" id="KW-0472">Membrane</keyword>
<evidence type="ECO:0000313" key="3">
    <source>
        <dbReference type="Proteomes" id="UP000317728"/>
    </source>
</evidence>
<keyword evidence="1" id="KW-1133">Transmembrane helix</keyword>
<evidence type="ECO:0000313" key="2">
    <source>
        <dbReference type="EMBL" id="QDF72371.1"/>
    </source>
</evidence>
<organism evidence="2 3">
    <name type="scientific">Mycobacteroides chelonae</name>
    <name type="common">Mycobacterium chelonae</name>
    <dbReference type="NCBI Taxonomy" id="1774"/>
    <lineage>
        <taxon>Bacteria</taxon>
        <taxon>Bacillati</taxon>
        <taxon>Actinomycetota</taxon>
        <taxon>Actinomycetes</taxon>
        <taxon>Mycobacteriales</taxon>
        <taxon>Mycobacteriaceae</taxon>
        <taxon>Mycobacteroides</taxon>
    </lineage>
</organism>
<sequence>MDDTSNDNRVVFTAAIVSALAYGMLASFFVARGGLESTTIYLTILGFFIVLPIVGFAIKSLLPQLGDYARGVMLSPLPGAITYLLAMSWVAIT</sequence>
<dbReference type="Proteomes" id="UP000317728">
    <property type="component" value="Chromosome"/>
</dbReference>
<feature type="transmembrane region" description="Helical" evidence="1">
    <location>
        <begin position="40"/>
        <end position="62"/>
    </location>
</feature>
<keyword evidence="1" id="KW-0812">Transmembrane</keyword>
<evidence type="ECO:0000256" key="1">
    <source>
        <dbReference type="SAM" id="Phobius"/>
    </source>
</evidence>
<dbReference type="AlphaFoldDB" id="A0AB73U6G6"/>